<dbReference type="InterPro" id="IPR051695">
    <property type="entry name" value="Phosphoglycerate_Mutase"/>
</dbReference>
<accession>A0ABQ5VA52</accession>
<organism evidence="2 3">
    <name type="scientific">Algimonas ampicilliniresistens</name>
    <dbReference type="NCBI Taxonomy" id="1298735"/>
    <lineage>
        <taxon>Bacteria</taxon>
        <taxon>Pseudomonadati</taxon>
        <taxon>Pseudomonadota</taxon>
        <taxon>Alphaproteobacteria</taxon>
        <taxon>Maricaulales</taxon>
        <taxon>Robiginitomaculaceae</taxon>
        <taxon>Algimonas</taxon>
    </lineage>
</organism>
<dbReference type="CDD" id="cd07067">
    <property type="entry name" value="HP_PGM_like"/>
    <property type="match status" value="1"/>
</dbReference>
<evidence type="ECO:0008006" key="4">
    <source>
        <dbReference type="Google" id="ProtNLM"/>
    </source>
</evidence>
<reference evidence="2" key="2">
    <citation type="submission" date="2023-01" db="EMBL/GenBank/DDBJ databases">
        <title>Draft genome sequence of Algimonas ampicilliniresistens strain NBRC 108219.</title>
        <authorList>
            <person name="Sun Q."/>
            <person name="Mori K."/>
        </authorList>
    </citation>
    <scope>NUCLEOTIDE SEQUENCE</scope>
    <source>
        <strain evidence="2">NBRC 108219</strain>
    </source>
</reference>
<sequence length="187" mass="20724">MRRVYIVRHGNTFDPGETVRRVGRGTDLPLSSSGRQQAAALGAHFADTKFDAVISSPLKRTHETAYAIARNIRFDDRLLEIDYGPDEGKPESDVVARIGADAINLWDTDAIPPQDWRVDPATIRADWADLLAKSVGTTLIVTSNGIARFVLDVCRHDGAERKLKTGAYGLVEKQEDGWVVTQWNVRP</sequence>
<dbReference type="InterPro" id="IPR029033">
    <property type="entry name" value="His_PPase_superfam"/>
</dbReference>
<dbReference type="SMART" id="SM00855">
    <property type="entry name" value="PGAM"/>
    <property type="match status" value="1"/>
</dbReference>
<dbReference type="Gene3D" id="3.40.50.1240">
    <property type="entry name" value="Phosphoglycerate mutase-like"/>
    <property type="match status" value="1"/>
</dbReference>
<name>A0ABQ5VA52_9PROT</name>
<dbReference type="SUPFAM" id="SSF53254">
    <property type="entry name" value="Phosphoglycerate mutase-like"/>
    <property type="match status" value="1"/>
</dbReference>
<dbReference type="EMBL" id="BSNK01000002">
    <property type="protein sequence ID" value="GLQ23922.1"/>
    <property type="molecule type" value="Genomic_DNA"/>
</dbReference>
<proteinExistence type="predicted"/>
<dbReference type="InterPro" id="IPR013078">
    <property type="entry name" value="His_Pase_superF_clade-1"/>
</dbReference>
<dbReference type="PANTHER" id="PTHR46517:SF1">
    <property type="entry name" value="FRUCTOSE-2,6-BISPHOSPHATASE TIGAR"/>
    <property type="match status" value="1"/>
</dbReference>
<protein>
    <recommendedName>
        <fullName evidence="4">Histidine phosphatase family protein</fullName>
    </recommendedName>
</protein>
<keyword evidence="3" id="KW-1185">Reference proteome</keyword>
<dbReference type="Proteomes" id="UP001161391">
    <property type="component" value="Unassembled WGS sequence"/>
</dbReference>
<keyword evidence="1" id="KW-0378">Hydrolase</keyword>
<evidence type="ECO:0000313" key="2">
    <source>
        <dbReference type="EMBL" id="GLQ23922.1"/>
    </source>
</evidence>
<dbReference type="PANTHER" id="PTHR46517">
    <property type="entry name" value="FRUCTOSE-2,6-BISPHOSPHATASE TIGAR"/>
    <property type="match status" value="1"/>
</dbReference>
<comment type="caution">
    <text evidence="2">The sequence shown here is derived from an EMBL/GenBank/DDBJ whole genome shotgun (WGS) entry which is preliminary data.</text>
</comment>
<dbReference type="Pfam" id="PF00300">
    <property type="entry name" value="His_Phos_1"/>
    <property type="match status" value="1"/>
</dbReference>
<evidence type="ECO:0000256" key="1">
    <source>
        <dbReference type="ARBA" id="ARBA00022801"/>
    </source>
</evidence>
<evidence type="ECO:0000313" key="3">
    <source>
        <dbReference type="Proteomes" id="UP001161391"/>
    </source>
</evidence>
<dbReference type="RefSeq" id="WP_284389831.1">
    <property type="nucleotide sequence ID" value="NZ_BSNK01000002.1"/>
</dbReference>
<reference evidence="2" key="1">
    <citation type="journal article" date="2014" name="Int. J. Syst. Evol. Microbiol.">
        <title>Complete genome of a new Firmicutes species belonging to the dominant human colonic microbiota ('Ruminococcus bicirculans') reveals two chromosomes and a selective capacity to utilize plant glucans.</title>
        <authorList>
            <consortium name="NISC Comparative Sequencing Program"/>
            <person name="Wegmann U."/>
            <person name="Louis P."/>
            <person name="Goesmann A."/>
            <person name="Henrissat B."/>
            <person name="Duncan S.H."/>
            <person name="Flint H.J."/>
        </authorList>
    </citation>
    <scope>NUCLEOTIDE SEQUENCE</scope>
    <source>
        <strain evidence="2">NBRC 108219</strain>
    </source>
</reference>
<gene>
    <name evidence="2" type="ORF">GCM10007853_17960</name>
</gene>